<dbReference type="AlphaFoldDB" id="A0A0E0E6W2"/>
<feature type="compositionally biased region" description="Basic and acidic residues" evidence="1">
    <location>
        <begin position="13"/>
        <end position="23"/>
    </location>
</feature>
<sequence length="65" mass="7210">MEEIGKGGRRWRCGRERSARAEQIGERPPVVMRTGETGSEAIRRSTTWLSLVTPTGEIRVGGANR</sequence>
<proteinExistence type="predicted"/>
<evidence type="ECO:0000313" key="2">
    <source>
        <dbReference type="EnsemblPlants" id="OMERI07G00310.1"/>
    </source>
</evidence>
<protein>
    <submittedName>
        <fullName evidence="2">Uncharacterized protein</fullName>
    </submittedName>
</protein>
<organism evidence="2">
    <name type="scientific">Oryza meridionalis</name>
    <dbReference type="NCBI Taxonomy" id="40149"/>
    <lineage>
        <taxon>Eukaryota</taxon>
        <taxon>Viridiplantae</taxon>
        <taxon>Streptophyta</taxon>
        <taxon>Embryophyta</taxon>
        <taxon>Tracheophyta</taxon>
        <taxon>Spermatophyta</taxon>
        <taxon>Magnoliopsida</taxon>
        <taxon>Liliopsida</taxon>
        <taxon>Poales</taxon>
        <taxon>Poaceae</taxon>
        <taxon>BOP clade</taxon>
        <taxon>Oryzoideae</taxon>
        <taxon>Oryzeae</taxon>
        <taxon>Oryzinae</taxon>
        <taxon>Oryza</taxon>
    </lineage>
</organism>
<dbReference type="EnsemblPlants" id="OMERI07G00310.1">
    <property type="protein sequence ID" value="OMERI07G00310.1"/>
    <property type="gene ID" value="OMERI07G00310"/>
</dbReference>
<evidence type="ECO:0000313" key="3">
    <source>
        <dbReference type="Proteomes" id="UP000008021"/>
    </source>
</evidence>
<dbReference type="HOGENOM" id="CLU_2853587_0_0_1"/>
<reference evidence="2" key="1">
    <citation type="submission" date="2015-04" db="UniProtKB">
        <authorList>
            <consortium name="EnsemblPlants"/>
        </authorList>
    </citation>
    <scope>IDENTIFICATION</scope>
</reference>
<feature type="region of interest" description="Disordered" evidence="1">
    <location>
        <begin position="1"/>
        <end position="23"/>
    </location>
</feature>
<reference evidence="2" key="2">
    <citation type="submission" date="2018-05" db="EMBL/GenBank/DDBJ databases">
        <title>OmerRS3 (Oryza meridionalis Reference Sequence Version 3).</title>
        <authorList>
            <person name="Zhang J."/>
            <person name="Kudrna D."/>
            <person name="Lee S."/>
            <person name="Talag J."/>
            <person name="Welchert J."/>
            <person name="Wing R.A."/>
        </authorList>
    </citation>
    <scope>NUCLEOTIDE SEQUENCE [LARGE SCALE GENOMIC DNA]</scope>
    <source>
        <strain evidence="2">cv. OR44</strain>
    </source>
</reference>
<name>A0A0E0E6W2_9ORYZ</name>
<evidence type="ECO:0000256" key="1">
    <source>
        <dbReference type="SAM" id="MobiDB-lite"/>
    </source>
</evidence>
<keyword evidence="3" id="KW-1185">Reference proteome</keyword>
<dbReference type="Proteomes" id="UP000008021">
    <property type="component" value="Chromosome 7"/>
</dbReference>
<accession>A0A0E0E6W2</accession>
<dbReference type="Gramene" id="OMERI07G00310.1">
    <property type="protein sequence ID" value="OMERI07G00310.1"/>
    <property type="gene ID" value="OMERI07G00310"/>
</dbReference>